<gene>
    <name evidence="2" type="ORF">ISU07_13685</name>
</gene>
<feature type="compositionally biased region" description="Low complexity" evidence="1">
    <location>
        <begin position="279"/>
        <end position="296"/>
    </location>
</feature>
<protein>
    <submittedName>
        <fullName evidence="2">Uncharacterized protein</fullName>
    </submittedName>
</protein>
<evidence type="ECO:0000256" key="1">
    <source>
        <dbReference type="SAM" id="MobiDB-lite"/>
    </source>
</evidence>
<sequence length="614" mass="65943">MVVRLWSPGRSAWLAVLTVATVLALFVQAMTFGARDAAAALPVAGTWSGTINYHAQGDWQYTIGYRPDGARTTMATSHHTLDWQVTVNDVVATQTLDQVYDGGEVALDSFAWSGSVPNAGGAGGCNYSATGSMSTPASGPFQFFGFDGDRHPWISGAAVVPLSLTRSSCAHGVIFGFSGPNAGTLWSGGGYDTYLFNGYPESVASPSFSLCSQPDVVTPAPLPAVNQSGQTVLVGTYQSDCSGQRTEWFGDSDVYHLSQVTGTYTYNLSFTPDPPPTNPTSNPTYDPTSNPTTYPTDMPTTDPPAEPCELSGFIDTDCDDLVDFLERAVGTNPLAPDTDGDELGDLEELILGYRPTDPGSNNKVKLIKAAAGERGYGGFSCGTAKRKWYASTLSSLHVDKGDYACVFMLGNEPTNEIFDYAKSQGLNPVETLPFLVARFMSDAVVSQKAGSAVDNVIGWRLKKKSKKAPRKALMDWAKNQVAHELVPEMAQSAFRVFRVSNAITSLGEIVALNLLPIGLALIYSSVRDKGACVQLVANVSDMSMRHWNLVYNPAHFSDDEMTKARVFTKEDHWYGDEAITHDVGMSCTSTGRVKANSNANEGNGVFESSKTFVF</sequence>
<dbReference type="Proteomes" id="UP000640489">
    <property type="component" value="Unassembled WGS sequence"/>
</dbReference>
<evidence type="ECO:0000313" key="2">
    <source>
        <dbReference type="EMBL" id="MBF4764181.1"/>
    </source>
</evidence>
<accession>A0A930VGK5</accession>
<comment type="caution">
    <text evidence="2">The sequence shown here is derived from an EMBL/GenBank/DDBJ whole genome shotgun (WGS) entry which is preliminary data.</text>
</comment>
<keyword evidence="3" id="KW-1185">Reference proteome</keyword>
<proteinExistence type="predicted"/>
<evidence type="ECO:0000313" key="3">
    <source>
        <dbReference type="Proteomes" id="UP000640489"/>
    </source>
</evidence>
<reference evidence="2" key="1">
    <citation type="submission" date="2020-11" db="EMBL/GenBank/DDBJ databases">
        <title>Nocardioides sp. nov., isolated from Soil of Cynanchum wilfordii Hemsley rhizosphere.</title>
        <authorList>
            <person name="Lee J.-S."/>
            <person name="Suh M.K."/>
            <person name="Kim J.-S."/>
        </authorList>
    </citation>
    <scope>NUCLEOTIDE SEQUENCE</scope>
    <source>
        <strain evidence="2">KCTC 19275</strain>
    </source>
</reference>
<name>A0A930VGK5_9ACTN</name>
<feature type="region of interest" description="Disordered" evidence="1">
    <location>
        <begin position="269"/>
        <end position="296"/>
    </location>
</feature>
<dbReference type="RefSeq" id="WP_194707373.1">
    <property type="nucleotide sequence ID" value="NZ_JADKPN010000008.1"/>
</dbReference>
<organism evidence="2 3">
    <name type="scientific">Nocardioides islandensis</name>
    <dbReference type="NCBI Taxonomy" id="433663"/>
    <lineage>
        <taxon>Bacteria</taxon>
        <taxon>Bacillati</taxon>
        <taxon>Actinomycetota</taxon>
        <taxon>Actinomycetes</taxon>
        <taxon>Propionibacteriales</taxon>
        <taxon>Nocardioidaceae</taxon>
        <taxon>Nocardioides</taxon>
    </lineage>
</organism>
<dbReference type="AlphaFoldDB" id="A0A930VGK5"/>
<dbReference type="EMBL" id="JADKPN010000008">
    <property type="protein sequence ID" value="MBF4764181.1"/>
    <property type="molecule type" value="Genomic_DNA"/>
</dbReference>